<feature type="domain" description="Rhodanese" evidence="1">
    <location>
        <begin position="60"/>
        <end position="162"/>
    </location>
</feature>
<name>A0A5J4Z6B5_PORPP</name>
<dbReference type="InterPro" id="IPR036873">
    <property type="entry name" value="Rhodanese-like_dom_sf"/>
</dbReference>
<organism evidence="2 3">
    <name type="scientific">Porphyridium purpureum</name>
    <name type="common">Red alga</name>
    <name type="synonym">Porphyridium cruentum</name>
    <dbReference type="NCBI Taxonomy" id="35688"/>
    <lineage>
        <taxon>Eukaryota</taxon>
        <taxon>Rhodophyta</taxon>
        <taxon>Bangiophyceae</taxon>
        <taxon>Porphyridiales</taxon>
        <taxon>Porphyridiaceae</taxon>
        <taxon>Porphyridium</taxon>
    </lineage>
</organism>
<dbReference type="Pfam" id="PF00581">
    <property type="entry name" value="Rhodanese"/>
    <property type="match status" value="1"/>
</dbReference>
<keyword evidence="3" id="KW-1185">Reference proteome</keyword>
<dbReference type="SMART" id="SM00450">
    <property type="entry name" value="RHOD"/>
    <property type="match status" value="1"/>
</dbReference>
<comment type="caution">
    <text evidence="2">The sequence shown here is derived from an EMBL/GenBank/DDBJ whole genome shotgun (WGS) entry which is preliminary data.</text>
</comment>
<dbReference type="PANTHER" id="PTHR44086">
    <property type="entry name" value="THIOSULFATE SULFURTRANSFERASE RDL2, MITOCHONDRIAL-RELATED"/>
    <property type="match status" value="1"/>
</dbReference>
<dbReference type="SUPFAM" id="SSF52821">
    <property type="entry name" value="Rhodanese/Cell cycle control phosphatase"/>
    <property type="match status" value="1"/>
</dbReference>
<dbReference type="PANTHER" id="PTHR44086:SF13">
    <property type="entry name" value="THIOSULFATE SULFURTRANSFERASE PSPE"/>
    <property type="match status" value="1"/>
</dbReference>
<evidence type="ECO:0000259" key="1">
    <source>
        <dbReference type="PROSITE" id="PS50206"/>
    </source>
</evidence>
<reference evidence="3" key="1">
    <citation type="journal article" date="2019" name="Nat. Commun.">
        <title>Expansion of phycobilisome linker gene families in mesophilic red algae.</title>
        <authorList>
            <person name="Lee J."/>
            <person name="Kim D."/>
            <person name="Bhattacharya D."/>
            <person name="Yoon H.S."/>
        </authorList>
    </citation>
    <scope>NUCLEOTIDE SEQUENCE [LARGE SCALE GENOMIC DNA]</scope>
    <source>
        <strain evidence="3">CCMP 1328</strain>
    </source>
</reference>
<accession>A0A5J4Z6B5</accession>
<gene>
    <name evidence="2" type="ORF">FVE85_6460</name>
</gene>
<dbReference type="Gene3D" id="3.40.250.10">
    <property type="entry name" value="Rhodanese-like domain"/>
    <property type="match status" value="1"/>
</dbReference>
<sequence length="167" mass="17439">MFVCVVSRPCAWVIGGKDRSKVADRRSVVVRHSARARGADPWSRLSMADKAVVEASVLAALKSPVVLDVRDPNEVAQGKGGPPDSVPGAVHVPLNMEGVPQSERATTPDEFVEKLKSAGVTLDKNTVYVTHCGAGGRGGKAAAILKELGYEAYNGGGPKHVAESLGL</sequence>
<dbReference type="GO" id="GO:0004792">
    <property type="term" value="F:thiosulfate-cyanide sulfurtransferase activity"/>
    <property type="evidence" value="ECO:0007669"/>
    <property type="project" value="TreeGrafter"/>
</dbReference>
<protein>
    <recommendedName>
        <fullName evidence="1">Rhodanese domain-containing protein</fullName>
    </recommendedName>
</protein>
<dbReference type="Proteomes" id="UP000324585">
    <property type="component" value="Unassembled WGS sequence"/>
</dbReference>
<dbReference type="EMBL" id="VRMN01000001">
    <property type="protein sequence ID" value="KAA8498875.1"/>
    <property type="molecule type" value="Genomic_DNA"/>
</dbReference>
<evidence type="ECO:0000313" key="2">
    <source>
        <dbReference type="EMBL" id="KAA8498875.1"/>
    </source>
</evidence>
<proteinExistence type="predicted"/>
<evidence type="ECO:0000313" key="3">
    <source>
        <dbReference type="Proteomes" id="UP000324585"/>
    </source>
</evidence>
<dbReference type="PROSITE" id="PS50206">
    <property type="entry name" value="RHODANESE_3"/>
    <property type="match status" value="1"/>
</dbReference>
<dbReference type="InterPro" id="IPR001763">
    <property type="entry name" value="Rhodanese-like_dom"/>
</dbReference>
<dbReference type="AlphaFoldDB" id="A0A5J4Z6B5"/>
<dbReference type="OrthoDB" id="566238at2759"/>